<protein>
    <recommendedName>
        <fullName evidence="3">DNA polymerase alpha subunit B</fullName>
    </recommendedName>
</protein>
<dbReference type="GO" id="GO:0006270">
    <property type="term" value="P:DNA replication initiation"/>
    <property type="evidence" value="ECO:0007669"/>
    <property type="project" value="TreeGrafter"/>
</dbReference>
<dbReference type="InterPro" id="IPR007185">
    <property type="entry name" value="DNA_pol_a/d/e_bsu"/>
</dbReference>
<dbReference type="Proteomes" id="UP000271098">
    <property type="component" value="Unassembled WGS sequence"/>
</dbReference>
<keyword evidence="4" id="KW-0235">DNA replication</keyword>
<evidence type="ECO:0000256" key="2">
    <source>
        <dbReference type="ARBA" id="ARBA00007299"/>
    </source>
</evidence>
<comment type="similarity">
    <text evidence="2">Belongs to the DNA polymerase alpha subunit B family.</text>
</comment>
<feature type="domain" description="DNA polymerase alpha/delta/epsilon subunit B" evidence="6">
    <location>
        <begin position="2"/>
        <end position="129"/>
    </location>
</feature>
<dbReference type="Gene3D" id="3.60.21.60">
    <property type="match status" value="2"/>
</dbReference>
<evidence type="ECO:0000256" key="3">
    <source>
        <dbReference type="ARBA" id="ARBA00018596"/>
    </source>
</evidence>
<proteinExistence type="inferred from homology"/>
<dbReference type="Pfam" id="PF04042">
    <property type="entry name" value="DNA_pol_E_B"/>
    <property type="match status" value="1"/>
</dbReference>
<sequence length="188" mass="20690">MLVPSGKKDATVRPSFPTAPFRLSKERQRSVNKNIILLPDPAVVQIAGVEFAVSASEIIQRLGREQISCSGNKENEDRMTCLVNELFRQRSLYPLYPSSADISYRLSEAIKRCVLSRIPHFIILSSILAPVVKVVSGSVFVNPNVLARGSSGTFAKLNIDLNSIDKKSMVDSADSSVADFCEIHIVRL</sequence>
<dbReference type="GO" id="GO:0005658">
    <property type="term" value="C:alpha DNA polymerase:primase complex"/>
    <property type="evidence" value="ECO:0007669"/>
    <property type="project" value="TreeGrafter"/>
</dbReference>
<evidence type="ECO:0000256" key="5">
    <source>
        <dbReference type="ARBA" id="ARBA00023242"/>
    </source>
</evidence>
<evidence type="ECO:0000256" key="1">
    <source>
        <dbReference type="ARBA" id="ARBA00004123"/>
    </source>
</evidence>
<accession>A0A3P7P223</accession>
<name>A0A3P7P223_9BILA</name>
<dbReference type="EMBL" id="UYRT01094579">
    <property type="protein sequence ID" value="VDN39697.1"/>
    <property type="molecule type" value="Genomic_DNA"/>
</dbReference>
<gene>
    <name evidence="7" type="ORF">GPUH_LOCUS22235</name>
</gene>
<evidence type="ECO:0000313" key="8">
    <source>
        <dbReference type="Proteomes" id="UP000271098"/>
    </source>
</evidence>
<evidence type="ECO:0000259" key="6">
    <source>
        <dbReference type="Pfam" id="PF04042"/>
    </source>
</evidence>
<organism evidence="7 8">
    <name type="scientific">Gongylonema pulchrum</name>
    <dbReference type="NCBI Taxonomy" id="637853"/>
    <lineage>
        <taxon>Eukaryota</taxon>
        <taxon>Metazoa</taxon>
        <taxon>Ecdysozoa</taxon>
        <taxon>Nematoda</taxon>
        <taxon>Chromadorea</taxon>
        <taxon>Rhabditida</taxon>
        <taxon>Spirurina</taxon>
        <taxon>Spiruromorpha</taxon>
        <taxon>Spiruroidea</taxon>
        <taxon>Gongylonematidae</taxon>
        <taxon>Gongylonema</taxon>
    </lineage>
</organism>
<dbReference type="GO" id="GO:0003677">
    <property type="term" value="F:DNA binding"/>
    <property type="evidence" value="ECO:0007669"/>
    <property type="project" value="InterPro"/>
</dbReference>
<dbReference type="OrthoDB" id="336885at2759"/>
<keyword evidence="5" id="KW-0539">Nucleus</keyword>
<dbReference type="InterPro" id="IPR016722">
    <property type="entry name" value="DNA_pol_alpha_bsu"/>
</dbReference>
<reference evidence="7 8" key="1">
    <citation type="submission" date="2018-11" db="EMBL/GenBank/DDBJ databases">
        <authorList>
            <consortium name="Pathogen Informatics"/>
        </authorList>
    </citation>
    <scope>NUCLEOTIDE SEQUENCE [LARGE SCALE GENOMIC DNA]</scope>
</reference>
<dbReference type="PANTHER" id="PTHR23061:SF12">
    <property type="entry name" value="DNA POLYMERASE ALPHA SUBUNIT B"/>
    <property type="match status" value="1"/>
</dbReference>
<comment type="subcellular location">
    <subcellularLocation>
        <location evidence="1">Nucleus</location>
    </subcellularLocation>
</comment>
<dbReference type="AlphaFoldDB" id="A0A3P7P223"/>
<evidence type="ECO:0000256" key="4">
    <source>
        <dbReference type="ARBA" id="ARBA00022705"/>
    </source>
</evidence>
<evidence type="ECO:0000313" key="7">
    <source>
        <dbReference type="EMBL" id="VDN39697.1"/>
    </source>
</evidence>
<dbReference type="PANTHER" id="PTHR23061">
    <property type="entry name" value="DNA POLYMERASE 2 ALPHA 70 KDA SUBUNIT"/>
    <property type="match status" value="1"/>
</dbReference>
<keyword evidence="8" id="KW-1185">Reference proteome</keyword>